<name>A0ABX0QGL1_9BACT</name>
<sequence length="435" mass="49380">MATRHSRFWFIRFTSRVSVLKRAVPYSPGWCFGATRLSQFRLTYHFMKPLFLLLICLATYSAIAQSSFRFEAETGVSSLRLPAPYRKGWQVRQQLTAYIRPRLGVALGIGWGSSANNDPFSALQNRYGQLSPDAILDYYNRQERMTDLSAVWLPIFMKRHQLKVQAGLSLQRRREVNIDSIFREQPGPDNYYDALPTYTDQSRIMPMLAAGYDFRLSSRWAVGVNAVAYLPANEKTTTTLGVRTSYRFNISRDSLGVSAGFSEPLTWGVRVAASRVGENGSSSASSRNVTKFVAGLWAEYPLSLTWAMRGEVNYAQRGYRNDGYKTSTRSGSTVQVDVTYLEVPLLFRHEAAERLHLYAGPYLAFMLEGTSTSDTRPSLEIDPRTNSGLMLGADYQFSKSLSLDLRYQRDLIQLSTSPYSDTFHSYQLGVNWRIR</sequence>
<dbReference type="Proteomes" id="UP000606008">
    <property type="component" value="Unassembled WGS sequence"/>
</dbReference>
<reference evidence="2" key="1">
    <citation type="submission" date="2024-05" db="EMBL/GenBank/DDBJ databases">
        <authorList>
            <person name="Jung D.-H."/>
        </authorList>
    </citation>
    <scope>NUCLEOTIDE SEQUENCE</scope>
    <source>
        <strain evidence="2">JA-25</strain>
    </source>
</reference>
<evidence type="ECO:0000313" key="3">
    <source>
        <dbReference type="Proteomes" id="UP000606008"/>
    </source>
</evidence>
<keyword evidence="3" id="KW-1185">Reference proteome</keyword>
<protein>
    <submittedName>
        <fullName evidence="2">Outer membrane beta-barrel protein</fullName>
    </submittedName>
</protein>
<comment type="caution">
    <text evidence="2">The sequence shown here is derived from an EMBL/GenBank/DDBJ whole genome shotgun (WGS) entry which is preliminary data.</text>
</comment>
<gene>
    <name evidence="2" type="ORF">F7231_07915</name>
</gene>
<dbReference type="InterPro" id="IPR025665">
    <property type="entry name" value="Beta-barrel_OMP_2"/>
</dbReference>
<feature type="domain" description="Outer membrane protein beta-barrel" evidence="1">
    <location>
        <begin position="265"/>
        <end position="411"/>
    </location>
</feature>
<evidence type="ECO:0000313" key="2">
    <source>
        <dbReference type="EMBL" id="NID10097.1"/>
    </source>
</evidence>
<evidence type="ECO:0000259" key="1">
    <source>
        <dbReference type="Pfam" id="PF13568"/>
    </source>
</evidence>
<dbReference type="InterPro" id="IPR011250">
    <property type="entry name" value="OMP/PagP_B-barrel"/>
</dbReference>
<dbReference type="Pfam" id="PF13568">
    <property type="entry name" value="OMP_b-brl_2"/>
    <property type="match status" value="1"/>
</dbReference>
<dbReference type="SUPFAM" id="SSF56925">
    <property type="entry name" value="OMPA-like"/>
    <property type="match status" value="1"/>
</dbReference>
<dbReference type="EMBL" id="WAEL01000002">
    <property type="protein sequence ID" value="NID10097.1"/>
    <property type="molecule type" value="Genomic_DNA"/>
</dbReference>
<organism evidence="2 3">
    <name type="scientific">Fibrivirga algicola</name>
    <dbReference type="NCBI Taxonomy" id="2950420"/>
    <lineage>
        <taxon>Bacteria</taxon>
        <taxon>Pseudomonadati</taxon>
        <taxon>Bacteroidota</taxon>
        <taxon>Cytophagia</taxon>
        <taxon>Cytophagales</taxon>
        <taxon>Spirosomataceae</taxon>
        <taxon>Fibrivirga</taxon>
    </lineage>
</organism>
<proteinExistence type="predicted"/>
<accession>A0ABX0QGL1</accession>